<dbReference type="Gene3D" id="3.40.50.1110">
    <property type="entry name" value="SGNH hydrolase"/>
    <property type="match status" value="1"/>
</dbReference>
<comment type="caution">
    <text evidence="2">The sequence shown here is derived from an EMBL/GenBank/DDBJ whole genome shotgun (WGS) entry which is preliminary data.</text>
</comment>
<protein>
    <recommendedName>
        <fullName evidence="1">SGNH hydrolase-type esterase domain-containing protein</fullName>
    </recommendedName>
</protein>
<evidence type="ECO:0000313" key="2">
    <source>
        <dbReference type="EMBL" id="GGK28196.1"/>
    </source>
</evidence>
<keyword evidence="3" id="KW-1185">Reference proteome</keyword>
<dbReference type="InterPro" id="IPR036514">
    <property type="entry name" value="SGNH_hydro_sf"/>
</dbReference>
<dbReference type="GO" id="GO:0004622">
    <property type="term" value="F:phosphatidylcholine lysophospholipase activity"/>
    <property type="evidence" value="ECO:0007669"/>
    <property type="project" value="TreeGrafter"/>
</dbReference>
<dbReference type="PANTHER" id="PTHR30383:SF5">
    <property type="entry name" value="SGNH HYDROLASE-TYPE ESTERASE DOMAIN-CONTAINING PROTEIN"/>
    <property type="match status" value="1"/>
</dbReference>
<sequence>MGDGTDPGCGADAGAFAPRAALSGRFGVGRPAAGATAAVVLAAVLALLPAPTARQAAAARDPVRILALGDSLTWGTAAPHLDGWRRGLRARLVRAGVPVDFVGSRATGAFADNQHDGRPGWRIADLRRAAPALVRAADPDVILLHVGTNDVKLPGPGVAGAPARLGLLLDQLLRLAPAAPVLVAQVANSPRVDIQPRLARFNRSLAVVAARRGPRVRVVDMAALGVFSDFADSLHPNRRGYAVLAHRWYRALQPVLRRGGAPWSEAGDPQRSRYQCARVRVDAHRRLRGAYCRWWHLRPGPGTAAGRPGALTWQTVRVRTVTVAVRRADGTTVRRVTRVRYWSAV</sequence>
<gene>
    <name evidence="2" type="ORF">GCM10010124_21030</name>
</gene>
<dbReference type="RefSeq" id="WP_189114068.1">
    <property type="nucleotide sequence ID" value="NZ_BMQC01000006.1"/>
</dbReference>
<proteinExistence type="predicted"/>
<evidence type="ECO:0000259" key="1">
    <source>
        <dbReference type="Pfam" id="PF13472"/>
    </source>
</evidence>
<dbReference type="AlphaFoldDB" id="A0A8J3BQ94"/>
<organism evidence="2 3">
    <name type="scientific">Pilimelia terevasa</name>
    <dbReference type="NCBI Taxonomy" id="53372"/>
    <lineage>
        <taxon>Bacteria</taxon>
        <taxon>Bacillati</taxon>
        <taxon>Actinomycetota</taxon>
        <taxon>Actinomycetes</taxon>
        <taxon>Micromonosporales</taxon>
        <taxon>Micromonosporaceae</taxon>
        <taxon>Pilimelia</taxon>
    </lineage>
</organism>
<dbReference type="Pfam" id="PF13472">
    <property type="entry name" value="Lipase_GDSL_2"/>
    <property type="match status" value="1"/>
</dbReference>
<dbReference type="SUPFAM" id="SSF52266">
    <property type="entry name" value="SGNH hydrolase"/>
    <property type="match status" value="1"/>
</dbReference>
<dbReference type="InterPro" id="IPR051532">
    <property type="entry name" value="Ester_Hydrolysis_Enzymes"/>
</dbReference>
<reference evidence="2" key="2">
    <citation type="submission" date="2020-09" db="EMBL/GenBank/DDBJ databases">
        <authorList>
            <person name="Sun Q."/>
            <person name="Ohkuma M."/>
        </authorList>
    </citation>
    <scope>NUCLEOTIDE SEQUENCE</scope>
    <source>
        <strain evidence="2">JCM 3091</strain>
    </source>
</reference>
<feature type="domain" description="SGNH hydrolase-type esterase" evidence="1">
    <location>
        <begin position="67"/>
        <end position="243"/>
    </location>
</feature>
<reference evidence="2" key="1">
    <citation type="journal article" date="2014" name="Int. J. Syst. Evol. Microbiol.">
        <title>Complete genome sequence of Corynebacterium casei LMG S-19264T (=DSM 44701T), isolated from a smear-ripened cheese.</title>
        <authorList>
            <consortium name="US DOE Joint Genome Institute (JGI-PGF)"/>
            <person name="Walter F."/>
            <person name="Albersmeier A."/>
            <person name="Kalinowski J."/>
            <person name="Ruckert C."/>
        </authorList>
    </citation>
    <scope>NUCLEOTIDE SEQUENCE</scope>
    <source>
        <strain evidence="2">JCM 3091</strain>
    </source>
</reference>
<dbReference type="EMBL" id="BMQC01000006">
    <property type="protein sequence ID" value="GGK28196.1"/>
    <property type="molecule type" value="Genomic_DNA"/>
</dbReference>
<evidence type="ECO:0000313" key="3">
    <source>
        <dbReference type="Proteomes" id="UP000662200"/>
    </source>
</evidence>
<accession>A0A8J3BQ94</accession>
<dbReference type="PANTHER" id="PTHR30383">
    <property type="entry name" value="THIOESTERASE 1/PROTEASE 1/LYSOPHOSPHOLIPASE L1"/>
    <property type="match status" value="1"/>
</dbReference>
<name>A0A8J3BQ94_9ACTN</name>
<dbReference type="InterPro" id="IPR013830">
    <property type="entry name" value="SGNH_hydro"/>
</dbReference>
<dbReference type="Proteomes" id="UP000662200">
    <property type="component" value="Unassembled WGS sequence"/>
</dbReference>